<dbReference type="InterPro" id="IPR052982">
    <property type="entry name" value="SRP1/TIP1-like"/>
</dbReference>
<keyword evidence="2" id="KW-0732">Signal</keyword>
<evidence type="ECO:0008006" key="5">
    <source>
        <dbReference type="Google" id="ProtNLM"/>
    </source>
</evidence>
<comment type="caution">
    <text evidence="3">The sequence shown here is derived from an EMBL/GenBank/DDBJ whole genome shotgun (WGS) entry which is preliminary data.</text>
</comment>
<name>A0AAE0HSJ7_9PEZI</name>
<reference evidence="3" key="2">
    <citation type="submission" date="2023-06" db="EMBL/GenBank/DDBJ databases">
        <authorList>
            <consortium name="Lawrence Berkeley National Laboratory"/>
            <person name="Haridas S."/>
            <person name="Hensen N."/>
            <person name="Bonometti L."/>
            <person name="Westerberg I."/>
            <person name="Brannstrom I.O."/>
            <person name="Guillou S."/>
            <person name="Cros-Aarteil S."/>
            <person name="Calhoun S."/>
            <person name="Kuo A."/>
            <person name="Mondo S."/>
            <person name="Pangilinan J."/>
            <person name="Riley R."/>
            <person name="Labutti K."/>
            <person name="Andreopoulos B."/>
            <person name="Lipzen A."/>
            <person name="Chen C."/>
            <person name="Yanf M."/>
            <person name="Daum C."/>
            <person name="Ng V."/>
            <person name="Clum A."/>
            <person name="Steindorff A."/>
            <person name="Ohm R."/>
            <person name="Martin F."/>
            <person name="Silar P."/>
            <person name="Natvig D."/>
            <person name="Lalanne C."/>
            <person name="Gautier V."/>
            <person name="Ament-Velasquez S.L."/>
            <person name="Kruys A."/>
            <person name="Hutchinson M.I."/>
            <person name="Powell A.J."/>
            <person name="Barry K."/>
            <person name="Miller A.N."/>
            <person name="Grigoriev I.V."/>
            <person name="Debuchy R."/>
            <person name="Gladieux P."/>
            <person name="Thoren M.H."/>
            <person name="Johannesson H."/>
        </authorList>
    </citation>
    <scope>NUCLEOTIDE SEQUENCE</scope>
    <source>
        <strain evidence="3">CBS 168.71</strain>
    </source>
</reference>
<reference evidence="3" key="1">
    <citation type="journal article" date="2023" name="Mol. Phylogenet. Evol.">
        <title>Genome-scale phylogeny and comparative genomics of the fungal order Sordariales.</title>
        <authorList>
            <person name="Hensen N."/>
            <person name="Bonometti L."/>
            <person name="Westerberg I."/>
            <person name="Brannstrom I.O."/>
            <person name="Guillou S."/>
            <person name="Cros-Aarteil S."/>
            <person name="Calhoun S."/>
            <person name="Haridas S."/>
            <person name="Kuo A."/>
            <person name="Mondo S."/>
            <person name="Pangilinan J."/>
            <person name="Riley R."/>
            <person name="LaButti K."/>
            <person name="Andreopoulos B."/>
            <person name="Lipzen A."/>
            <person name="Chen C."/>
            <person name="Yan M."/>
            <person name="Daum C."/>
            <person name="Ng V."/>
            <person name="Clum A."/>
            <person name="Steindorff A."/>
            <person name="Ohm R.A."/>
            <person name="Martin F."/>
            <person name="Silar P."/>
            <person name="Natvig D.O."/>
            <person name="Lalanne C."/>
            <person name="Gautier V."/>
            <person name="Ament-Velasquez S.L."/>
            <person name="Kruys A."/>
            <person name="Hutchinson M.I."/>
            <person name="Powell A.J."/>
            <person name="Barry K."/>
            <person name="Miller A.N."/>
            <person name="Grigoriev I.V."/>
            <person name="Debuchy R."/>
            <person name="Gladieux P."/>
            <person name="Hiltunen Thoren M."/>
            <person name="Johannesson H."/>
        </authorList>
    </citation>
    <scope>NUCLEOTIDE SEQUENCE</scope>
    <source>
        <strain evidence="3">CBS 168.71</strain>
    </source>
</reference>
<gene>
    <name evidence="3" type="ORF">B0H64DRAFT_370183</name>
</gene>
<dbReference type="RefSeq" id="XP_062664525.1">
    <property type="nucleotide sequence ID" value="XM_062802074.1"/>
</dbReference>
<evidence type="ECO:0000313" key="4">
    <source>
        <dbReference type="Proteomes" id="UP001278766"/>
    </source>
</evidence>
<organism evidence="3 4">
    <name type="scientific">Chaetomium fimeti</name>
    <dbReference type="NCBI Taxonomy" id="1854472"/>
    <lineage>
        <taxon>Eukaryota</taxon>
        <taxon>Fungi</taxon>
        <taxon>Dikarya</taxon>
        <taxon>Ascomycota</taxon>
        <taxon>Pezizomycotina</taxon>
        <taxon>Sordariomycetes</taxon>
        <taxon>Sordariomycetidae</taxon>
        <taxon>Sordariales</taxon>
        <taxon>Chaetomiaceae</taxon>
        <taxon>Chaetomium</taxon>
    </lineage>
</organism>
<feature type="region of interest" description="Disordered" evidence="1">
    <location>
        <begin position="107"/>
        <end position="184"/>
    </location>
</feature>
<dbReference type="GeneID" id="87839022"/>
<keyword evidence="4" id="KW-1185">Reference proteome</keyword>
<feature type="compositionally biased region" description="Low complexity" evidence="1">
    <location>
        <begin position="107"/>
        <end position="175"/>
    </location>
</feature>
<evidence type="ECO:0000256" key="1">
    <source>
        <dbReference type="SAM" id="MobiDB-lite"/>
    </source>
</evidence>
<accession>A0AAE0HSJ7</accession>
<dbReference type="EMBL" id="JAUEPN010000001">
    <property type="protein sequence ID" value="KAK3301011.1"/>
    <property type="molecule type" value="Genomic_DNA"/>
</dbReference>
<feature type="signal peptide" evidence="2">
    <location>
        <begin position="1"/>
        <end position="17"/>
    </location>
</feature>
<dbReference type="PANTHER" id="PTHR40633:SF1">
    <property type="entry name" value="GPI ANCHORED SERINE-THREONINE RICH PROTEIN (AFU_ORTHOLOGUE AFUA_1G03630)"/>
    <property type="match status" value="1"/>
</dbReference>
<dbReference type="Proteomes" id="UP001278766">
    <property type="component" value="Unassembled WGS sequence"/>
</dbReference>
<dbReference type="AlphaFoldDB" id="A0AAE0HSJ7"/>
<sequence>MKFSFSAVLAFATTVFAVKFTNSNFDIEEGEPFTLTWDEAQGPVTITVVQGPRDNLKPVTVITSTGSDGEFTWTPTDLPSGQYAFEIIDDTMVKNWSVQFTYTGTGSVTSVETPTSTAESSTSTEVSSTTSSSSETETTESSTSTTETEASSTTTFTTSTTEDAETTTSATTSPTGSPPDLNNGQRFASPLGFVLVTVAALVFFN</sequence>
<feature type="chain" id="PRO_5041964949" description="Extracellular matrix protein" evidence="2">
    <location>
        <begin position="18"/>
        <end position="205"/>
    </location>
</feature>
<proteinExistence type="predicted"/>
<dbReference type="PANTHER" id="PTHR40633">
    <property type="entry name" value="MATRIX PROTEIN, PUTATIVE (AFU_ORTHOLOGUE AFUA_8G05410)-RELATED"/>
    <property type="match status" value="1"/>
</dbReference>
<protein>
    <recommendedName>
        <fullName evidence="5">Extracellular matrix protein</fullName>
    </recommendedName>
</protein>
<evidence type="ECO:0000256" key="2">
    <source>
        <dbReference type="SAM" id="SignalP"/>
    </source>
</evidence>
<evidence type="ECO:0000313" key="3">
    <source>
        <dbReference type="EMBL" id="KAK3301011.1"/>
    </source>
</evidence>